<dbReference type="GO" id="GO:0045227">
    <property type="term" value="P:capsule polysaccharide biosynthetic process"/>
    <property type="evidence" value="ECO:0007669"/>
    <property type="project" value="InterPro"/>
</dbReference>
<dbReference type="SUPFAM" id="SSF48371">
    <property type="entry name" value="ARM repeat"/>
    <property type="match status" value="1"/>
</dbReference>
<proteinExistence type="predicted"/>
<dbReference type="Gene3D" id="1.25.10.10">
    <property type="entry name" value="Leucine-rich Repeat Variant"/>
    <property type="match status" value="1"/>
</dbReference>
<reference evidence="1 2" key="1">
    <citation type="submission" date="2018-05" db="EMBL/GenBank/DDBJ databases">
        <title>Genomic Encyclopedia of Type Strains, Phase IV (KMG-IV): sequencing the most valuable type-strain genomes for metagenomic binning, comparative biology and taxonomic classification.</title>
        <authorList>
            <person name="Goeker M."/>
        </authorList>
    </citation>
    <scope>NUCLEOTIDE SEQUENCE [LARGE SCALE GENOMIC DNA]</scope>
    <source>
        <strain evidence="1 2">DSM 103371</strain>
    </source>
</reference>
<dbReference type="InterPro" id="IPR008337">
    <property type="entry name" value="Capsule_biosynth_CapB"/>
</dbReference>
<dbReference type="PRINTS" id="PR01758">
    <property type="entry name" value="CAPSULEPROTB"/>
</dbReference>
<keyword evidence="2" id="KW-1185">Reference proteome</keyword>
<dbReference type="RefSeq" id="WP_109760399.1">
    <property type="nucleotide sequence ID" value="NZ_CP034588.1"/>
</dbReference>
<sequence length="1395" mass="153566">MGRGALTGEDLLFLGVPDRLRQVEAPLLRELAEGFAAWPEAADDPDLGPAGRLAVYLGQHANALADQIETLHEAFARFSAGHAGALDAAERQGHVLDFARSLGADGRGLRGDRRALRRWFGFDAMVDRYEHRVGVAERALAFALDRLGLVAASVLSELKEPALRQRLWRRLAIEATADRLTAHAGDARVGAAAFRCLARALEGLPTAEREGALGERSLRTVHRAAMEASGDVWTGVEALDLLRAASPDVFEAALTLRLTRPAPGDDLFLRRKAVGMLCAAVEARPGLAPLLDVARRDKSPAVRQVLALDLWRVPVAPLREQLAELACADPAPEVRAAALTSVERLLERVGVEEVAALWVRVLDSETSPLVLRTALFFADKAMDALLRLDPQGAEAWTEALVPAIERLHVSAGSLAVRRWAAQARERMWCLSDPEARALADRVRAGLESLCEGRSRRLSPAKNLIKSDPLLLGRVLSVLSQGDFGHDVAPRWPAPRVMRGDRFRTRLWRLLHEFRNPSTDKRQAFSHVIGRVYTGTLSSPSTIMAELAQTKVPGEPLFIAEEGGWRPYLPLPDHALSIVDTGCLVRIFTAEGITEITPPSGLARRLVARLRLTWNFPAFAAQRNWSEARGQSPAAYVRALEELGFRFRLRPYETGIGPGAHTEVDPAVARFFPVVIPLPLMGGSLWRDLEGYFFSLYQNSLGQLALFIGAALSAFIGRHLALSVAMRRTRNALPLVLGGWGTRGKSGTERLKAGLLNGLGYPLVCKTTGCEAMFLHGRAFGPLREMFLFRPYDKATIWEQMNVARLARQLGAGVFLWECMGLSPAYVRVLQRHWMRDDISTITNTYPDHEDLQGPAGRNIPEVMTEFLPERGTVLTTEEQMRPILAQAARRLGTRLLGVGWLEAGLLPSDALSRFPYEEHPFNIALVLALADELGADRDRALAEMADRVVPDLGVLRAFPPASIGTRRLEFVNGMSANERYGALGNWERMGFDRQDPEAEPGVWISTVVNNRADRVPRSRVFASMLANDLSADMHLLIGSNLEGLQGYIEEAWTERARELTLWPEGEAGTESDPLGVLAAAARWLRVPRQLDQARRVLEAMLRAQGAPLDPDEIDGLADDPHALEARLLQEGIAETSAIVSYQRRVLQDLSDYENLAERIRKGDDRQKLDADFARLSGVWFRRKIVVVRNFHASGEEVVDRIRTETPPGFLNRVMGIQNIKGTGLDFVYRWMAWDACAIACRHALSRDPSASAEGVRALAAFQEFGLLGEETVRATLAALKADPPLPGLAFIDQVGMIEAKHDQQVAALRAGMGGVGRAGRLDRLASLFEGLLDAGDAVRRRRAADRITRDLVAERISHDRAAVELKKLNARQKGGWLAESLHRTLAAARRPLRGA</sequence>
<name>A0A316G2W0_9RHOB</name>
<dbReference type="PROSITE" id="PS50077">
    <property type="entry name" value="HEAT_REPEAT"/>
    <property type="match status" value="1"/>
</dbReference>
<gene>
    <name evidence="1" type="ORF">C8D95_10979</name>
</gene>
<dbReference type="OrthoDB" id="2884at2"/>
<organism evidence="1 2">
    <name type="scientific">Silicimonas algicola</name>
    <dbReference type="NCBI Taxonomy" id="1826607"/>
    <lineage>
        <taxon>Bacteria</taxon>
        <taxon>Pseudomonadati</taxon>
        <taxon>Pseudomonadota</taxon>
        <taxon>Alphaproteobacteria</taxon>
        <taxon>Rhodobacterales</taxon>
        <taxon>Paracoccaceae</taxon>
    </lineage>
</organism>
<evidence type="ECO:0000313" key="1">
    <source>
        <dbReference type="EMBL" id="PWK54992.1"/>
    </source>
</evidence>
<dbReference type="InterPro" id="IPR011989">
    <property type="entry name" value="ARM-like"/>
</dbReference>
<protein>
    <submittedName>
        <fullName evidence="1">Poly-gamma-glutamate synthase PgsB/CapB</fullName>
    </submittedName>
</protein>
<evidence type="ECO:0000313" key="2">
    <source>
        <dbReference type="Proteomes" id="UP000245390"/>
    </source>
</evidence>
<dbReference type="InterPro" id="IPR016024">
    <property type="entry name" value="ARM-type_fold"/>
</dbReference>
<dbReference type="KEGG" id="salo:EF888_19900"/>
<dbReference type="EMBL" id="QGGV01000009">
    <property type="protein sequence ID" value="PWK54992.1"/>
    <property type="molecule type" value="Genomic_DNA"/>
</dbReference>
<accession>A0A316G2W0</accession>
<dbReference type="GO" id="GO:0016020">
    <property type="term" value="C:membrane"/>
    <property type="evidence" value="ECO:0007669"/>
    <property type="project" value="InterPro"/>
</dbReference>
<comment type="caution">
    <text evidence="1">The sequence shown here is derived from an EMBL/GenBank/DDBJ whole genome shotgun (WGS) entry which is preliminary data.</text>
</comment>
<dbReference type="Proteomes" id="UP000245390">
    <property type="component" value="Unassembled WGS sequence"/>
</dbReference>
<dbReference type="InterPro" id="IPR021133">
    <property type="entry name" value="HEAT_type_2"/>
</dbReference>